<sequence length="89" mass="10750">MKRSAYEESGVMERLDEISTSFKGIYKLLEKREREKEYTIWDAIKDTPGLDEDTKFKVVELLDNKGKKDVFMKMSLEERLCWIRHKMRE</sequence>
<feature type="domain" description="At2g29880-like C-terminal" evidence="1">
    <location>
        <begin position="40"/>
        <end position="86"/>
    </location>
</feature>
<dbReference type="InterPro" id="IPR056253">
    <property type="entry name" value="At2g29880-like_C"/>
</dbReference>
<dbReference type="PANTHER" id="PTHR47864">
    <property type="entry name" value="TRANSMEMBRANE PROTEIN"/>
    <property type="match status" value="1"/>
</dbReference>
<gene>
    <name evidence="2" type="ORF">CCAM_LOCUS29969</name>
</gene>
<accession>A0A484MGV5</accession>
<protein>
    <recommendedName>
        <fullName evidence="1">At2g29880-like C-terminal domain-containing protein</fullName>
    </recommendedName>
</protein>
<proteinExistence type="predicted"/>
<reference evidence="2 3" key="1">
    <citation type="submission" date="2018-04" db="EMBL/GenBank/DDBJ databases">
        <authorList>
            <person name="Vogel A."/>
        </authorList>
    </citation>
    <scope>NUCLEOTIDE SEQUENCE [LARGE SCALE GENOMIC DNA]</scope>
</reference>
<dbReference type="InterPro" id="IPR055314">
    <property type="entry name" value="At2g29880-like"/>
</dbReference>
<dbReference type="AlphaFoldDB" id="A0A484MGV5"/>
<dbReference type="EMBL" id="OOIL02003480">
    <property type="protein sequence ID" value="VFQ88193.1"/>
    <property type="molecule type" value="Genomic_DNA"/>
</dbReference>
<dbReference type="Pfam" id="PF24769">
    <property type="entry name" value="At2g29880_C"/>
    <property type="match status" value="1"/>
</dbReference>
<dbReference type="Proteomes" id="UP000595140">
    <property type="component" value="Unassembled WGS sequence"/>
</dbReference>
<evidence type="ECO:0000259" key="1">
    <source>
        <dbReference type="Pfam" id="PF24769"/>
    </source>
</evidence>
<dbReference type="PANTHER" id="PTHR47864:SF2">
    <property type="entry name" value="MYB_SANT-LIKE DNA-BINDING DOMAIN PROTEIN"/>
    <property type="match status" value="1"/>
</dbReference>
<evidence type="ECO:0000313" key="2">
    <source>
        <dbReference type="EMBL" id="VFQ88193.1"/>
    </source>
</evidence>
<organism evidence="2 3">
    <name type="scientific">Cuscuta campestris</name>
    <dbReference type="NCBI Taxonomy" id="132261"/>
    <lineage>
        <taxon>Eukaryota</taxon>
        <taxon>Viridiplantae</taxon>
        <taxon>Streptophyta</taxon>
        <taxon>Embryophyta</taxon>
        <taxon>Tracheophyta</taxon>
        <taxon>Spermatophyta</taxon>
        <taxon>Magnoliopsida</taxon>
        <taxon>eudicotyledons</taxon>
        <taxon>Gunneridae</taxon>
        <taxon>Pentapetalae</taxon>
        <taxon>asterids</taxon>
        <taxon>lamiids</taxon>
        <taxon>Solanales</taxon>
        <taxon>Convolvulaceae</taxon>
        <taxon>Cuscuteae</taxon>
        <taxon>Cuscuta</taxon>
        <taxon>Cuscuta subgen. Grammica</taxon>
        <taxon>Cuscuta sect. Cleistogrammica</taxon>
    </lineage>
</organism>
<evidence type="ECO:0000313" key="3">
    <source>
        <dbReference type="Proteomes" id="UP000595140"/>
    </source>
</evidence>
<keyword evidence="3" id="KW-1185">Reference proteome</keyword>
<dbReference type="OrthoDB" id="1113253at2759"/>
<name>A0A484MGV5_9ASTE</name>